<dbReference type="OMA" id="ELHNTHA"/>
<evidence type="ECO:0000313" key="13">
    <source>
        <dbReference type="EMBL" id="OQU92186.1"/>
    </source>
</evidence>
<dbReference type="InterPro" id="IPR008271">
    <property type="entry name" value="Ser/Thr_kinase_AS"/>
</dbReference>
<keyword evidence="11" id="KW-0175">Coiled coil</keyword>
<proteinExistence type="inferred from homology"/>
<dbReference type="InParanoid" id="A0A1Z5S8N2"/>
<name>A0A1Z5S8N2_SORBI</name>
<dbReference type="EC" id="2.3.2.27" evidence="3"/>
<dbReference type="Gene3D" id="1.10.510.10">
    <property type="entry name" value="Transferase(Phosphotransferase) domain 1"/>
    <property type="match status" value="1"/>
</dbReference>
<dbReference type="GO" id="GO:0004674">
    <property type="term" value="F:protein serine/threonine kinase activity"/>
    <property type="evidence" value="ECO:0007669"/>
    <property type="project" value="UniProtKB-KW"/>
</dbReference>
<dbReference type="Gramene" id="OQU92186">
    <property type="protein sequence ID" value="OQU92186"/>
    <property type="gene ID" value="SORBI_3001G306300"/>
</dbReference>
<feature type="domain" description="Protein kinase" evidence="12">
    <location>
        <begin position="216"/>
        <end position="463"/>
    </location>
</feature>
<evidence type="ECO:0000256" key="3">
    <source>
        <dbReference type="ARBA" id="ARBA00012483"/>
    </source>
</evidence>
<evidence type="ECO:0000256" key="1">
    <source>
        <dbReference type="ARBA" id="ARBA00000900"/>
    </source>
</evidence>
<dbReference type="PANTHER" id="PTHR45647:SF102">
    <property type="entry name" value="OS10G0548700 PROTEIN"/>
    <property type="match status" value="1"/>
</dbReference>
<comment type="pathway">
    <text evidence="2">Protein modification; protein ubiquitination.</text>
</comment>
<evidence type="ECO:0000256" key="7">
    <source>
        <dbReference type="ARBA" id="ARBA00022786"/>
    </source>
</evidence>
<evidence type="ECO:0000256" key="9">
    <source>
        <dbReference type="PROSITE-ProRule" id="PRU10141"/>
    </source>
</evidence>
<dbReference type="InterPro" id="IPR011009">
    <property type="entry name" value="Kinase-like_dom_sf"/>
</dbReference>
<keyword evidence="6" id="KW-0418">Kinase</keyword>
<dbReference type="PROSITE" id="PS00107">
    <property type="entry name" value="PROTEIN_KINASE_ATP"/>
    <property type="match status" value="1"/>
</dbReference>
<evidence type="ECO:0000256" key="8">
    <source>
        <dbReference type="ARBA" id="ARBA00022840"/>
    </source>
</evidence>
<reference evidence="14" key="2">
    <citation type="journal article" date="2018" name="Plant J.">
        <title>The Sorghum bicolor reference genome: improved assembly, gene annotations, a transcriptome atlas, and signatures of genome organization.</title>
        <authorList>
            <person name="McCormick R.F."/>
            <person name="Truong S.K."/>
            <person name="Sreedasyam A."/>
            <person name="Jenkins J."/>
            <person name="Shu S."/>
            <person name="Sims D."/>
            <person name="Kennedy M."/>
            <person name="Amirebrahimi M."/>
            <person name="Weers B.D."/>
            <person name="McKinley B."/>
            <person name="Mattison A."/>
            <person name="Morishige D.T."/>
            <person name="Grimwood J."/>
            <person name="Schmutz J."/>
            <person name="Mullet J.E."/>
        </authorList>
    </citation>
    <scope>NUCLEOTIDE SEQUENCE [LARGE SCALE GENOMIC DNA]</scope>
    <source>
        <strain evidence="14">cv. BTx623</strain>
    </source>
</reference>
<keyword evidence="8 9" id="KW-0067">ATP-binding</keyword>
<dbReference type="InterPro" id="IPR051348">
    <property type="entry name" value="U-box_ubiquitin_ligases"/>
</dbReference>
<dbReference type="GO" id="GO:0016567">
    <property type="term" value="P:protein ubiquitination"/>
    <property type="evidence" value="ECO:0007669"/>
    <property type="project" value="UniProtKB-UniPathway"/>
</dbReference>
<feature type="coiled-coil region" evidence="11">
    <location>
        <begin position="84"/>
        <end position="202"/>
    </location>
</feature>
<dbReference type="GO" id="GO:0061630">
    <property type="term" value="F:ubiquitin protein ligase activity"/>
    <property type="evidence" value="ECO:0007669"/>
    <property type="project" value="UniProtKB-EC"/>
</dbReference>
<evidence type="ECO:0000256" key="4">
    <source>
        <dbReference type="ARBA" id="ARBA00022679"/>
    </source>
</evidence>
<evidence type="ECO:0000256" key="6">
    <source>
        <dbReference type="ARBA" id="ARBA00022777"/>
    </source>
</evidence>
<dbReference type="SMART" id="SM00504">
    <property type="entry name" value="Ubox"/>
    <property type="match status" value="1"/>
</dbReference>
<dbReference type="Gene3D" id="3.30.200.20">
    <property type="entry name" value="Phosphorylase Kinase, domain 1"/>
    <property type="match status" value="1"/>
</dbReference>
<evidence type="ECO:0000256" key="10">
    <source>
        <dbReference type="RuleBase" id="RU000304"/>
    </source>
</evidence>
<dbReference type="Pfam" id="PF04564">
    <property type="entry name" value="U-box"/>
    <property type="match status" value="1"/>
</dbReference>
<keyword evidence="14" id="KW-1185">Reference proteome</keyword>
<dbReference type="SMART" id="SM00220">
    <property type="entry name" value="S_TKc"/>
    <property type="match status" value="1"/>
</dbReference>
<dbReference type="Gene3D" id="3.30.40.10">
    <property type="entry name" value="Zinc/RING finger domain, C3HC4 (zinc finger)"/>
    <property type="match status" value="1"/>
</dbReference>
<evidence type="ECO:0000256" key="2">
    <source>
        <dbReference type="ARBA" id="ARBA00004906"/>
    </source>
</evidence>
<dbReference type="AlphaFoldDB" id="A0A1Z5S8N2"/>
<dbReference type="InterPro" id="IPR013083">
    <property type="entry name" value="Znf_RING/FYVE/PHD"/>
</dbReference>
<keyword evidence="4" id="KW-0808">Transferase</keyword>
<gene>
    <name evidence="13" type="ORF">SORBI_3001G306300</name>
</gene>
<dbReference type="SUPFAM" id="SSF56112">
    <property type="entry name" value="Protein kinase-like (PK-like)"/>
    <property type="match status" value="1"/>
</dbReference>
<feature type="binding site" evidence="9">
    <location>
        <position position="243"/>
    </location>
    <ligand>
        <name>ATP</name>
        <dbReference type="ChEBI" id="CHEBI:30616"/>
    </ligand>
</feature>
<dbReference type="Proteomes" id="UP000000768">
    <property type="component" value="Chromosome 1"/>
</dbReference>
<keyword evidence="5 9" id="KW-0547">Nucleotide-binding</keyword>
<evidence type="ECO:0000259" key="12">
    <source>
        <dbReference type="PROSITE" id="PS50011"/>
    </source>
</evidence>
<organism evidence="13 14">
    <name type="scientific">Sorghum bicolor</name>
    <name type="common">Sorghum</name>
    <name type="synonym">Sorghum vulgare</name>
    <dbReference type="NCBI Taxonomy" id="4558"/>
    <lineage>
        <taxon>Eukaryota</taxon>
        <taxon>Viridiplantae</taxon>
        <taxon>Streptophyta</taxon>
        <taxon>Embryophyta</taxon>
        <taxon>Tracheophyta</taxon>
        <taxon>Spermatophyta</taxon>
        <taxon>Magnoliopsida</taxon>
        <taxon>Liliopsida</taxon>
        <taxon>Poales</taxon>
        <taxon>Poaceae</taxon>
        <taxon>PACMAD clade</taxon>
        <taxon>Panicoideae</taxon>
        <taxon>Andropogonodae</taxon>
        <taxon>Andropogoneae</taxon>
        <taxon>Sorghinae</taxon>
        <taxon>Sorghum</taxon>
    </lineage>
</organism>
<comment type="catalytic activity">
    <reaction evidence="1">
        <text>S-ubiquitinyl-[E2 ubiquitin-conjugating enzyme]-L-cysteine + [acceptor protein]-L-lysine = [E2 ubiquitin-conjugating enzyme]-L-cysteine + N(6)-ubiquitinyl-[acceptor protein]-L-lysine.</text>
        <dbReference type="EC" id="2.3.2.27"/>
    </reaction>
</comment>
<dbReference type="SUPFAM" id="SSF57850">
    <property type="entry name" value="RING/U-box"/>
    <property type="match status" value="1"/>
</dbReference>
<evidence type="ECO:0000256" key="11">
    <source>
        <dbReference type="SAM" id="Coils"/>
    </source>
</evidence>
<dbReference type="UniPathway" id="UPA00143"/>
<dbReference type="InterPro" id="IPR017441">
    <property type="entry name" value="Protein_kinase_ATP_BS"/>
</dbReference>
<dbReference type="PROSITE" id="PS00108">
    <property type="entry name" value="PROTEIN_KINASE_ST"/>
    <property type="match status" value="1"/>
</dbReference>
<evidence type="ECO:0000313" key="14">
    <source>
        <dbReference type="Proteomes" id="UP000000768"/>
    </source>
</evidence>
<protein>
    <recommendedName>
        <fullName evidence="3">RING-type E3 ubiquitin transferase</fullName>
        <ecNumber evidence="3">2.3.2.27</ecNumber>
    </recommendedName>
</protein>
<dbReference type="GO" id="GO:0005524">
    <property type="term" value="F:ATP binding"/>
    <property type="evidence" value="ECO:0007669"/>
    <property type="project" value="UniProtKB-UniRule"/>
</dbReference>
<keyword evidence="10" id="KW-0723">Serine/threonine-protein kinase</keyword>
<dbReference type="InterPro" id="IPR000719">
    <property type="entry name" value="Prot_kinase_dom"/>
</dbReference>
<dbReference type="PROSITE" id="PS50011">
    <property type="entry name" value="PROTEIN_KINASE_DOM"/>
    <property type="match status" value="1"/>
</dbReference>
<sequence>MHNAATPPATTSSVSTLSEYSGQPKGYACNAVNASSTVTDEGFSDYISFAMPMHDASEILPLLHDAMNSNIDIFDKLGEASTKAEKHQMQAFDESRRREKAEEEPILKEVKEALAMENGIIEQMKQEMDALKRDRDDIIDKLVSEQKETLEQQVDDYGGIVKDLEDTLAASKSLIHSQKLEYEKLKHERDSALKDADELHKEKEKTLSSCLSLTWNTEFTLVGEGGFGCVYRGLMCNTIVAIKMLRSHNLQGQSQFRQEVTNVFCYAGCSLGLVYEFLPNGTLEDRLACENNTLPLTWQVHTRIIGDICSALIFLHSNKPHLIIHGDLKPANILLDANLVSKLSTFAYMDPELLTTGELTTRSDIYSLGIVILQLVTGKLALGIGRAVEDALEKDERRRPSRMSDVWCVIEPLVKTASLSTKSRSFGYRFVESLTPSCFEVMRNPRIAADGYTYAVEVIKGWLHSGRRTSPVTKLPPTHHHLIPNHALILPYRNISSSR</sequence>
<reference evidence="13 14" key="1">
    <citation type="journal article" date="2009" name="Nature">
        <title>The Sorghum bicolor genome and the diversification of grasses.</title>
        <authorList>
            <person name="Paterson A.H."/>
            <person name="Bowers J.E."/>
            <person name="Bruggmann R."/>
            <person name="Dubchak I."/>
            <person name="Grimwood J."/>
            <person name="Gundlach H."/>
            <person name="Haberer G."/>
            <person name="Hellsten U."/>
            <person name="Mitros T."/>
            <person name="Poliakov A."/>
            <person name="Schmutz J."/>
            <person name="Spannagl M."/>
            <person name="Tang H."/>
            <person name="Wang X."/>
            <person name="Wicker T."/>
            <person name="Bharti A.K."/>
            <person name="Chapman J."/>
            <person name="Feltus F.A."/>
            <person name="Gowik U."/>
            <person name="Grigoriev I.V."/>
            <person name="Lyons E."/>
            <person name="Maher C.A."/>
            <person name="Martis M."/>
            <person name="Narechania A."/>
            <person name="Otillar R.P."/>
            <person name="Penning B.W."/>
            <person name="Salamov A.A."/>
            <person name="Wang Y."/>
            <person name="Zhang L."/>
            <person name="Carpita N.C."/>
            <person name="Freeling M."/>
            <person name="Gingle A.R."/>
            <person name="Hash C.T."/>
            <person name="Keller B."/>
            <person name="Klein P."/>
            <person name="Kresovich S."/>
            <person name="McCann M.C."/>
            <person name="Ming R."/>
            <person name="Peterson D.G."/>
            <person name="Mehboob-ur-Rahman"/>
            <person name="Ware D."/>
            <person name="Westhoff P."/>
            <person name="Mayer K.F."/>
            <person name="Messing J."/>
            <person name="Rokhsar D.S."/>
        </authorList>
    </citation>
    <scope>NUCLEOTIDE SEQUENCE [LARGE SCALE GENOMIC DNA]</scope>
    <source>
        <strain evidence="14">cv. BTx623</strain>
    </source>
</reference>
<dbReference type="PANTHER" id="PTHR45647">
    <property type="entry name" value="OS02G0152300 PROTEIN"/>
    <property type="match status" value="1"/>
</dbReference>
<dbReference type="EMBL" id="CM000760">
    <property type="protein sequence ID" value="OQU92186.1"/>
    <property type="molecule type" value="Genomic_DNA"/>
</dbReference>
<comment type="similarity">
    <text evidence="10">Belongs to the protein kinase superfamily.</text>
</comment>
<accession>A0A1Z5S8N2</accession>
<evidence type="ECO:0000256" key="5">
    <source>
        <dbReference type="ARBA" id="ARBA00022741"/>
    </source>
</evidence>
<dbReference type="InterPro" id="IPR003613">
    <property type="entry name" value="Ubox_domain"/>
</dbReference>
<dbReference type="Pfam" id="PF00069">
    <property type="entry name" value="Pkinase"/>
    <property type="match status" value="1"/>
</dbReference>
<keyword evidence="7" id="KW-0833">Ubl conjugation pathway</keyword>
<dbReference type="eggNOG" id="ENOG502QQ1P">
    <property type="taxonomic scope" value="Eukaryota"/>
</dbReference>